<evidence type="ECO:0000313" key="2">
    <source>
        <dbReference type="EMBL" id="ORE03724.1"/>
    </source>
</evidence>
<proteinExistence type="predicted"/>
<dbReference type="EMBL" id="KV921993">
    <property type="protein sequence ID" value="ORE03724.1"/>
    <property type="molecule type" value="Genomic_DNA"/>
</dbReference>
<accession>A0A1X0QVC6</accession>
<evidence type="ECO:0000256" key="1">
    <source>
        <dbReference type="SAM" id="MobiDB-lite"/>
    </source>
</evidence>
<dbReference type="VEuPathDB" id="FungiDB:BCV72DRAFT_337782"/>
<name>A0A1X0QVC6_RHIZD</name>
<sequence>MTHIKHVRRDTFDTINATISSTMETLFRHLYPPQAQLHTFWSESSRLSITSNGMAIVSHFTPAATTSIGPSDNGLLRIRQKLLTASDSRVGSLPVFPMESHSSSSAKDSPRTVFGRANHPRTMNDSEAPRTSSARKQQRESATEESELETSRLELRRLRLFTDGLDDDVQTIILRLNSQTSKSKNCSPAQWCVSILEL</sequence>
<dbReference type="AlphaFoldDB" id="A0A1X0QVC6"/>
<feature type="region of interest" description="Disordered" evidence="1">
    <location>
        <begin position="93"/>
        <end position="149"/>
    </location>
</feature>
<protein>
    <submittedName>
        <fullName evidence="2">Uncharacterized protein</fullName>
    </submittedName>
</protein>
<gene>
    <name evidence="2" type="ORF">BCV72DRAFT_337782</name>
</gene>
<reference evidence="2" key="1">
    <citation type="journal article" date="2016" name="Proc. Natl. Acad. Sci. U.S.A.">
        <title>Lipid metabolic changes in an early divergent fungus govern the establishment of a mutualistic symbiosis with endobacteria.</title>
        <authorList>
            <person name="Lastovetsky O.A."/>
            <person name="Gaspar M.L."/>
            <person name="Mondo S.J."/>
            <person name="LaButti K.M."/>
            <person name="Sandor L."/>
            <person name="Grigoriev I.V."/>
            <person name="Henry S.A."/>
            <person name="Pawlowska T.E."/>
        </authorList>
    </citation>
    <scope>NUCLEOTIDE SEQUENCE [LARGE SCALE GENOMIC DNA]</scope>
    <source>
        <strain evidence="2">ATCC 52814</strain>
    </source>
</reference>
<organism evidence="2">
    <name type="scientific">Rhizopus microsporus var. microsporus</name>
    <dbReference type="NCBI Taxonomy" id="86635"/>
    <lineage>
        <taxon>Eukaryota</taxon>
        <taxon>Fungi</taxon>
        <taxon>Fungi incertae sedis</taxon>
        <taxon>Mucoromycota</taxon>
        <taxon>Mucoromycotina</taxon>
        <taxon>Mucoromycetes</taxon>
        <taxon>Mucorales</taxon>
        <taxon>Mucorineae</taxon>
        <taxon>Rhizopodaceae</taxon>
        <taxon>Rhizopus</taxon>
    </lineage>
</organism>
<dbReference type="Proteomes" id="UP000242414">
    <property type="component" value="Unassembled WGS sequence"/>
</dbReference>